<dbReference type="RefSeq" id="XP_001271119.1">
    <property type="nucleotide sequence ID" value="XM_001271118.1"/>
</dbReference>
<dbReference type="GeneID" id="4702777"/>
<dbReference type="EMBL" id="DS027056">
    <property type="protein sequence ID" value="EAW09693.1"/>
    <property type="molecule type" value="Genomic_DNA"/>
</dbReference>
<dbReference type="PANTHER" id="PTHR21054">
    <property type="entry name" value="ZINC METALLOPROTEINASE-RELATED"/>
    <property type="match status" value="1"/>
</dbReference>
<dbReference type="SUPFAM" id="SSF51101">
    <property type="entry name" value="Mannose-binding lectins"/>
    <property type="match status" value="1"/>
</dbReference>
<dbReference type="InterPro" id="IPR036404">
    <property type="entry name" value="Jacalin-like_lectin_dom_sf"/>
</dbReference>
<feature type="compositionally biased region" description="Low complexity" evidence="1">
    <location>
        <begin position="102"/>
        <end position="121"/>
    </location>
</feature>
<feature type="compositionally biased region" description="Polar residues" evidence="1">
    <location>
        <begin position="26"/>
        <end position="38"/>
    </location>
</feature>
<dbReference type="PROSITE" id="PS51752">
    <property type="entry name" value="JACALIN_LECTIN"/>
    <property type="match status" value="1"/>
</dbReference>
<evidence type="ECO:0000259" key="2">
    <source>
        <dbReference type="PROSITE" id="PS51752"/>
    </source>
</evidence>
<feature type="compositionally biased region" description="Low complexity" evidence="1">
    <location>
        <begin position="39"/>
        <end position="64"/>
    </location>
</feature>
<protein>
    <recommendedName>
        <fullName evidence="2">Jacalin-type lectin domain-containing protein</fullName>
    </recommendedName>
</protein>
<organism evidence="3 4">
    <name type="scientific">Aspergillus clavatus (strain ATCC 1007 / CBS 513.65 / DSM 816 / NCTC 3887 / NRRL 1 / QM 1276 / 107)</name>
    <dbReference type="NCBI Taxonomy" id="344612"/>
    <lineage>
        <taxon>Eukaryota</taxon>
        <taxon>Fungi</taxon>
        <taxon>Dikarya</taxon>
        <taxon>Ascomycota</taxon>
        <taxon>Pezizomycotina</taxon>
        <taxon>Eurotiomycetes</taxon>
        <taxon>Eurotiomycetidae</taxon>
        <taxon>Eurotiales</taxon>
        <taxon>Aspergillaceae</taxon>
        <taxon>Aspergillus</taxon>
        <taxon>Aspergillus subgen. Fumigati</taxon>
    </lineage>
</organism>
<proteinExistence type="predicted"/>
<accession>A1CKL9</accession>
<feature type="region of interest" description="Disordered" evidence="1">
    <location>
        <begin position="1"/>
        <end position="121"/>
    </location>
</feature>
<dbReference type="OMA" id="MFRNNFG"/>
<dbReference type="InterPro" id="IPR001229">
    <property type="entry name" value="Jacalin-like_lectin_dom"/>
</dbReference>
<dbReference type="PANTHER" id="PTHR21054:SF2">
    <property type="entry name" value="MIP04191P"/>
    <property type="match status" value="1"/>
</dbReference>
<sequence length="768" mass="84331">MPFFKPLRRRSKASFQTSKSADSKSNESQSNGEITSGKSSSTLDTASYSSITPPSSIKPTLSSPNLPSLTEINSNVNGVSTPLTVPPQRPSLVPPSQRNSMIAGSSVSVHSGSRSPSPSSPYAPRIISISENSWVHQKALLVYGQIGDPRQHPLDGTVTVYHHQDGFPSIGWPVTSSHFKALVHLVPGPNRLRFDFVSTKLSSGSAHPAIHSSWININYLPLVNAPPLHLVILLGKDSDGTFDAVPERQQREGNNLETAIRKYRMAAYLWQAFTGEQMFRNNLGRRCFRFEEEWQTGTLSRRDAATGMMRNEAKVHVVRTEKTVAELRALDLAQQHGPATKKDELFNIAKDAVKDYFRLQPGQKQYVSVLLLDSHWDKGSQTITGHAALGSSGDNIKMAIFGSHCLQSYPSFMEEVVDAFSDCTRTNTDYVANDCGEAGSNWEAANIGIGAHLHEVGHLFGCPHQESGIMLRDYVRLNRSFTTREPFSTRTKTQGQKLCLPQDECGWHRLDALRFRFHPCFRLPADAPVSSDDSVQVWPVENGKILFTASSGIAFIELYAEGEDVCRNSIEYLNTESSSNGLPKQVTLTETELRQRLFGSEKEKKKNIRLAVYSGALGSYTVDSISSLKSKLSLVKLPKGQSGYKGGKLGLSQMDGSQPEQLLLDCAFVSTKLLTSIKVYHGLAVDGLEFCYEDSTSQLFGKRGGKPGGDEFVLDTRRGEILLGFYVRAGAWIDGIEILTSLGRKSGVFGNAQGGSGYVLPVDIRDSL</sequence>
<gene>
    <name evidence="3" type="ORF">ACLA_039080</name>
</gene>
<feature type="compositionally biased region" description="Basic residues" evidence="1">
    <location>
        <begin position="1"/>
        <end position="12"/>
    </location>
</feature>
<dbReference type="Pfam" id="PF01419">
    <property type="entry name" value="Jacalin"/>
    <property type="match status" value="1"/>
</dbReference>
<dbReference type="HOGENOM" id="CLU_009601_2_1_1"/>
<keyword evidence="4" id="KW-1185">Reference proteome</keyword>
<evidence type="ECO:0000313" key="4">
    <source>
        <dbReference type="Proteomes" id="UP000006701"/>
    </source>
</evidence>
<dbReference type="InterPro" id="IPR053002">
    <property type="entry name" value="Metalloproteinase_M10B"/>
</dbReference>
<dbReference type="Gene3D" id="2.100.10.30">
    <property type="entry name" value="Jacalin-like lectin domain"/>
    <property type="match status" value="1"/>
</dbReference>
<feature type="compositionally biased region" description="Pro residues" evidence="1">
    <location>
        <begin position="84"/>
        <end position="93"/>
    </location>
</feature>
<evidence type="ECO:0000256" key="1">
    <source>
        <dbReference type="SAM" id="MobiDB-lite"/>
    </source>
</evidence>
<dbReference type="KEGG" id="act:ACLA_039080"/>
<dbReference type="Proteomes" id="UP000006701">
    <property type="component" value="Unassembled WGS sequence"/>
</dbReference>
<dbReference type="Pfam" id="PF12044">
    <property type="entry name" value="Metallopep"/>
    <property type="match status" value="1"/>
</dbReference>
<name>A1CKL9_ASPCL</name>
<evidence type="ECO:0000313" key="3">
    <source>
        <dbReference type="EMBL" id="EAW09693.1"/>
    </source>
</evidence>
<dbReference type="eggNOG" id="KOG4525">
    <property type="taxonomic scope" value="Eukaryota"/>
</dbReference>
<feature type="compositionally biased region" description="Polar residues" evidence="1">
    <location>
        <begin position="65"/>
        <end position="83"/>
    </location>
</feature>
<dbReference type="GO" id="GO:0005737">
    <property type="term" value="C:cytoplasm"/>
    <property type="evidence" value="ECO:0007669"/>
    <property type="project" value="TreeGrafter"/>
</dbReference>
<reference evidence="3 4" key="1">
    <citation type="journal article" date="2008" name="PLoS Genet.">
        <title>Genomic islands in the pathogenic filamentous fungus Aspergillus fumigatus.</title>
        <authorList>
            <person name="Fedorova N.D."/>
            <person name="Khaldi N."/>
            <person name="Joardar V.S."/>
            <person name="Maiti R."/>
            <person name="Amedeo P."/>
            <person name="Anderson M.J."/>
            <person name="Crabtree J."/>
            <person name="Silva J.C."/>
            <person name="Badger J.H."/>
            <person name="Albarraq A."/>
            <person name="Angiuoli S."/>
            <person name="Bussey H."/>
            <person name="Bowyer P."/>
            <person name="Cotty P.J."/>
            <person name="Dyer P.S."/>
            <person name="Egan A."/>
            <person name="Galens K."/>
            <person name="Fraser-Liggett C.M."/>
            <person name="Haas B.J."/>
            <person name="Inman J.M."/>
            <person name="Kent R."/>
            <person name="Lemieux S."/>
            <person name="Malavazi I."/>
            <person name="Orvis J."/>
            <person name="Roemer T."/>
            <person name="Ronning C.M."/>
            <person name="Sundaram J.P."/>
            <person name="Sutton G."/>
            <person name="Turner G."/>
            <person name="Venter J.C."/>
            <person name="White O.R."/>
            <person name="Whitty B.R."/>
            <person name="Youngman P."/>
            <person name="Wolfe K.H."/>
            <person name="Goldman G.H."/>
            <person name="Wortman J.R."/>
            <person name="Jiang B."/>
            <person name="Denning D.W."/>
            <person name="Nierman W.C."/>
        </authorList>
    </citation>
    <scope>NUCLEOTIDE SEQUENCE [LARGE SCALE GENOMIC DNA]</scope>
    <source>
        <strain evidence="4">ATCC 1007 / CBS 513.65 / DSM 816 / NCTC 3887 / NRRL 1</strain>
    </source>
</reference>
<dbReference type="VEuPathDB" id="FungiDB:ACLA_039080"/>
<dbReference type="InterPro" id="IPR021917">
    <property type="entry name" value="Unchr_Zn-peptidase-like"/>
</dbReference>
<dbReference type="AlphaFoldDB" id="A1CKL9"/>
<feature type="domain" description="Jacalin-type lectin" evidence="2">
    <location>
        <begin position="639"/>
        <end position="768"/>
    </location>
</feature>
<dbReference type="OrthoDB" id="74460at2759"/>